<gene>
    <name evidence="1" type="ORF">ALC56_03902</name>
</gene>
<sequence>MIGRKFIVKEVTVLRNEAILKDRTIPYSMVKCLITMAVIGVEENDDNKALVYVKVFKKREWLADILNSDDLTIEILDADYKDIDSLRNLDITNTVITTTTTTTISCGDSGLCLNPDHYDAKERKIEHVATPEFDTDVINKSYVERTLRDSRNEIEESFRTIRRGTQEVRSDVRRNVEESVTRMSDKIQHLNRDVTVRIKNVVTNEMLEKSFKTTGRDMIVLALQDTQ</sequence>
<protein>
    <submittedName>
        <fullName evidence="1">Uncharacterized protein</fullName>
    </submittedName>
</protein>
<evidence type="ECO:0000313" key="1">
    <source>
        <dbReference type="EMBL" id="KYN41682.1"/>
    </source>
</evidence>
<proteinExistence type="predicted"/>
<dbReference type="Proteomes" id="UP000078541">
    <property type="component" value="Unassembled WGS sequence"/>
</dbReference>
<organism evidence="1 2">
    <name type="scientific">Trachymyrmex septentrionalis</name>
    <dbReference type="NCBI Taxonomy" id="34720"/>
    <lineage>
        <taxon>Eukaryota</taxon>
        <taxon>Metazoa</taxon>
        <taxon>Ecdysozoa</taxon>
        <taxon>Arthropoda</taxon>
        <taxon>Hexapoda</taxon>
        <taxon>Insecta</taxon>
        <taxon>Pterygota</taxon>
        <taxon>Neoptera</taxon>
        <taxon>Endopterygota</taxon>
        <taxon>Hymenoptera</taxon>
        <taxon>Apocrita</taxon>
        <taxon>Aculeata</taxon>
        <taxon>Formicoidea</taxon>
        <taxon>Formicidae</taxon>
        <taxon>Myrmicinae</taxon>
        <taxon>Trachymyrmex</taxon>
    </lineage>
</organism>
<keyword evidence="2" id="KW-1185">Reference proteome</keyword>
<accession>A0A151JYZ8</accession>
<dbReference type="EMBL" id="KQ981432">
    <property type="protein sequence ID" value="KYN41682.1"/>
    <property type="molecule type" value="Genomic_DNA"/>
</dbReference>
<evidence type="ECO:0000313" key="2">
    <source>
        <dbReference type="Proteomes" id="UP000078541"/>
    </source>
</evidence>
<dbReference type="AlphaFoldDB" id="A0A151JYZ8"/>
<name>A0A151JYZ8_9HYME</name>
<reference evidence="1 2" key="1">
    <citation type="submission" date="2016-03" db="EMBL/GenBank/DDBJ databases">
        <title>Trachymyrmex septentrionalis WGS genome.</title>
        <authorList>
            <person name="Nygaard S."/>
            <person name="Hu H."/>
            <person name="Boomsma J."/>
            <person name="Zhang G."/>
        </authorList>
    </citation>
    <scope>NUCLEOTIDE SEQUENCE [LARGE SCALE GENOMIC DNA]</scope>
    <source>
        <strain evidence="1">Tsep2-gDNA-1</strain>
        <tissue evidence="1">Whole body</tissue>
    </source>
</reference>